<protein>
    <recommendedName>
        <fullName evidence="3">Methyltransferase</fullName>
    </recommendedName>
</protein>
<organism evidence="1 2">
    <name type="scientific">Panacagrimonas perspica</name>
    <dbReference type="NCBI Taxonomy" id="381431"/>
    <lineage>
        <taxon>Bacteria</taxon>
        <taxon>Pseudomonadati</taxon>
        <taxon>Pseudomonadota</taxon>
        <taxon>Gammaproteobacteria</taxon>
        <taxon>Nevskiales</taxon>
        <taxon>Nevskiaceae</taxon>
        <taxon>Panacagrimonas</taxon>
    </lineage>
</organism>
<comment type="caution">
    <text evidence="1">The sequence shown here is derived from an EMBL/GenBank/DDBJ whole genome shotgun (WGS) entry which is preliminary data.</text>
</comment>
<dbReference type="NCBIfam" id="NF041278">
    <property type="entry name" value="CmcJ_NvfI_EfuI"/>
    <property type="match status" value="1"/>
</dbReference>
<gene>
    <name evidence="1" type="ORF">DFR24_1817</name>
</gene>
<dbReference type="RefSeq" id="WP_133880918.1">
    <property type="nucleotide sequence ID" value="NZ_MWIN01000001.1"/>
</dbReference>
<evidence type="ECO:0000313" key="1">
    <source>
        <dbReference type="EMBL" id="TDU32422.1"/>
    </source>
</evidence>
<name>A0A4S3KAH8_9GAMM</name>
<reference evidence="1 2" key="1">
    <citation type="submission" date="2019-03" db="EMBL/GenBank/DDBJ databases">
        <title>Genomic Encyclopedia of Type Strains, Phase IV (KMG-IV): sequencing the most valuable type-strain genomes for metagenomic binning, comparative biology and taxonomic classification.</title>
        <authorList>
            <person name="Goeker M."/>
        </authorList>
    </citation>
    <scope>NUCLEOTIDE SEQUENCE [LARGE SCALE GENOMIC DNA]</scope>
    <source>
        <strain evidence="1 2">DSM 26377</strain>
    </source>
</reference>
<dbReference type="InterPro" id="IPR044053">
    <property type="entry name" value="AsaB-like"/>
</dbReference>
<evidence type="ECO:0000313" key="2">
    <source>
        <dbReference type="Proteomes" id="UP000295341"/>
    </source>
</evidence>
<dbReference type="GO" id="GO:0016491">
    <property type="term" value="F:oxidoreductase activity"/>
    <property type="evidence" value="ECO:0007669"/>
    <property type="project" value="InterPro"/>
</dbReference>
<keyword evidence="2" id="KW-1185">Reference proteome</keyword>
<dbReference type="EMBL" id="SOBT01000008">
    <property type="protein sequence ID" value="TDU32422.1"/>
    <property type="molecule type" value="Genomic_DNA"/>
</dbReference>
<dbReference type="PANTHER" id="PTHR34598:SF3">
    <property type="entry name" value="OXIDOREDUCTASE AN1597"/>
    <property type="match status" value="1"/>
</dbReference>
<evidence type="ECO:0008006" key="3">
    <source>
        <dbReference type="Google" id="ProtNLM"/>
    </source>
</evidence>
<sequence length="296" mass="32758">MNTSTLHASSRREAAPLAGVDAPLAYLTEGAIDAQYTVWPPSSGREPEGPPKTYYPCHIADCREIADSLDLQRDGFVFRQQVSPFRDFFDDAKVKAIYYGEMEAYLKALTGAAEVFIFDHNVRSVGRAARGEAGVRAPVDMAHGDYTAASGLRRGGEIMAQRGYQGPAPKRTMLVNVWRPLHGPVVDLPLALCHALSVAPEDLVPTPIRHYMEDELTAPRLSGEIFSLLHNPSHRWYYASAMQADEVLVFKGFDSDESSATRFTPHTGFRHPHQPAQFQPRESIEVRALVIDPRAG</sequence>
<dbReference type="PANTHER" id="PTHR34598">
    <property type="entry name" value="BLL6449 PROTEIN"/>
    <property type="match status" value="1"/>
</dbReference>
<dbReference type="AlphaFoldDB" id="A0A4S3KAH8"/>
<proteinExistence type="predicted"/>
<dbReference type="OrthoDB" id="7052511at2"/>
<accession>A0A4S3KAH8</accession>
<dbReference type="Proteomes" id="UP000295341">
    <property type="component" value="Unassembled WGS sequence"/>
</dbReference>